<dbReference type="SUPFAM" id="SSF74650">
    <property type="entry name" value="Galactose mutarotase-like"/>
    <property type="match status" value="1"/>
</dbReference>
<dbReference type="VEuPathDB" id="FungiDB:CJI97_001304"/>
<evidence type="ECO:0000259" key="14">
    <source>
        <dbReference type="Pfam" id="PF21365"/>
    </source>
</evidence>
<accession>A0A0L0NSP8</accession>
<protein>
    <recommendedName>
        <fullName evidence="9">Glucosidase II subunit alpha</fullName>
    </recommendedName>
</protein>
<comment type="similarity">
    <text evidence="3 10">Belongs to the glycosyl hydrolase 31 family.</text>
</comment>
<dbReference type="InterPro" id="IPR048395">
    <property type="entry name" value="Glyco_hydro_31_C"/>
</dbReference>
<evidence type="ECO:0000256" key="3">
    <source>
        <dbReference type="ARBA" id="ARBA00007806"/>
    </source>
</evidence>
<evidence type="ECO:0000256" key="1">
    <source>
        <dbReference type="ARBA" id="ARBA00004240"/>
    </source>
</evidence>
<dbReference type="VEuPathDB" id="FungiDB:CJI96_0001341"/>
<organism evidence="15 16">
    <name type="scientific">Candidozyma auris</name>
    <name type="common">Yeast</name>
    <name type="synonym">Candida auris</name>
    <dbReference type="NCBI Taxonomy" id="498019"/>
    <lineage>
        <taxon>Eukaryota</taxon>
        <taxon>Fungi</taxon>
        <taxon>Dikarya</taxon>
        <taxon>Ascomycota</taxon>
        <taxon>Saccharomycotina</taxon>
        <taxon>Pichiomycetes</taxon>
        <taxon>Metschnikowiaceae</taxon>
        <taxon>Candidozyma</taxon>
    </lineage>
</organism>
<dbReference type="SUPFAM" id="SSF51011">
    <property type="entry name" value="Glycosyl hydrolase domain"/>
    <property type="match status" value="1"/>
</dbReference>
<dbReference type="PANTHER" id="PTHR22762">
    <property type="entry name" value="ALPHA-GLUCOSIDASE"/>
    <property type="match status" value="1"/>
</dbReference>
<feature type="domain" description="Glycoside hydrolase family 31 TIM barrel" evidence="12">
    <location>
        <begin position="356"/>
        <end position="685"/>
    </location>
</feature>
<dbReference type="CDD" id="cd06603">
    <property type="entry name" value="GH31_GANC_GANAB_alpha"/>
    <property type="match status" value="1"/>
</dbReference>
<dbReference type="GO" id="GO:0006491">
    <property type="term" value="P:N-glycan processing"/>
    <property type="evidence" value="ECO:0007669"/>
    <property type="project" value="TreeGrafter"/>
</dbReference>
<evidence type="ECO:0000259" key="13">
    <source>
        <dbReference type="Pfam" id="PF13802"/>
    </source>
</evidence>
<evidence type="ECO:0000256" key="8">
    <source>
        <dbReference type="ARBA" id="ARBA00023295"/>
    </source>
</evidence>
<name>A0A0L0NSP8_CANAR</name>
<feature type="domain" description="Glycoside hydrolase family 31 N-terminal" evidence="13">
    <location>
        <begin position="84"/>
        <end position="310"/>
    </location>
</feature>
<dbReference type="InterPro" id="IPR013780">
    <property type="entry name" value="Glyco_hydro_b"/>
</dbReference>
<dbReference type="InterPro" id="IPR000322">
    <property type="entry name" value="Glyco_hydro_31_TIM"/>
</dbReference>
<dbReference type="GO" id="GO:0090599">
    <property type="term" value="F:alpha-glucosidase activity"/>
    <property type="evidence" value="ECO:0007669"/>
    <property type="project" value="TreeGrafter"/>
</dbReference>
<keyword evidence="6" id="KW-0256">Endoplasmic reticulum</keyword>
<evidence type="ECO:0000256" key="10">
    <source>
        <dbReference type="RuleBase" id="RU361185"/>
    </source>
</evidence>
<gene>
    <name evidence="15" type="ORF">QG37_07000</name>
</gene>
<proteinExistence type="inferred from homology"/>
<evidence type="ECO:0000256" key="11">
    <source>
        <dbReference type="SAM" id="SignalP"/>
    </source>
</evidence>
<comment type="subcellular location">
    <subcellularLocation>
        <location evidence="1">Endoplasmic reticulum</location>
    </subcellularLocation>
</comment>
<dbReference type="GO" id="GO:0005975">
    <property type="term" value="P:carbohydrate metabolic process"/>
    <property type="evidence" value="ECO:0007669"/>
    <property type="project" value="InterPro"/>
</dbReference>
<dbReference type="SUPFAM" id="SSF51445">
    <property type="entry name" value="(Trans)glycosidases"/>
    <property type="match status" value="1"/>
</dbReference>
<evidence type="ECO:0000256" key="7">
    <source>
        <dbReference type="ARBA" id="ARBA00023180"/>
    </source>
</evidence>
<evidence type="ECO:0000256" key="9">
    <source>
        <dbReference type="ARBA" id="ARBA00042895"/>
    </source>
</evidence>
<dbReference type="InterPro" id="IPR017853">
    <property type="entry name" value="GH"/>
</dbReference>
<dbReference type="PANTHER" id="PTHR22762:SF54">
    <property type="entry name" value="BCDNA.GH04962"/>
    <property type="match status" value="1"/>
</dbReference>
<dbReference type="VEuPathDB" id="FungiDB:CJJ07_004932"/>
<evidence type="ECO:0000256" key="6">
    <source>
        <dbReference type="ARBA" id="ARBA00022824"/>
    </source>
</evidence>
<dbReference type="Pfam" id="PF01055">
    <property type="entry name" value="Glyco_hydro_31_2nd"/>
    <property type="match status" value="1"/>
</dbReference>
<dbReference type="InterPro" id="IPR025887">
    <property type="entry name" value="Glyco_hydro_31_N_dom"/>
</dbReference>
<keyword evidence="8 10" id="KW-0326">Glycosidase</keyword>
<dbReference type="EMBL" id="LGST01000051">
    <property type="protein sequence ID" value="KND96700.1"/>
    <property type="molecule type" value="Genomic_DNA"/>
</dbReference>
<keyword evidence="4 11" id="KW-0732">Signal</keyword>
<evidence type="ECO:0000313" key="15">
    <source>
        <dbReference type="EMBL" id="KND96700.1"/>
    </source>
</evidence>
<dbReference type="Pfam" id="PF21365">
    <property type="entry name" value="Glyco_hydro_31_3rd"/>
    <property type="match status" value="1"/>
</dbReference>
<keyword evidence="5 10" id="KW-0378">Hydrolase</keyword>
<sequence>MHLNIVVAFCCFWLQAWAAKDYLFKNCDQLGFCSRNRHYRRQVENLGRHIPYFVDPLSIELKNDKLEATLYKKLELNELVKLPFEFSLLKGDNVRLKIDEDRSKVRIKGLNTKRYDETAQAIFDGPEEDKYVLLKEKVDIGKDSITIVYGADKQFKAVLDLNSVVLTIYYQDHPQVSFNSKQLLNFEHFRSEEENVQNVHSELELTFDMFHDSFADSKDDSLRLGPESVAADIVFHNFDHVYGIPEHADSLSLKETTDSLWPYRLYNVDIFEYYSESRMPMYGSIPIMTATNPTVSVGVMWMNSADTYVDVNKASKPKSVTSHWISEAGVLDLIILMGESPATINKNLGLLTGYVQLPQLFSLGYHQCRWMYNDEEDVLDINSKFDKYEIPYDTIWLDVDYTDTRKYFTWDPDSFPDPQRMLRKLDHTGRNMVILIDPHFKLDYEISDHIDKYGIGQKNSRNETYKHHCWPGESVWIDSLNPSAQEYWDKLHELSKDNAVFGEAQNVHIWNDMSEPSVFDGPETSAHKDNLHYGNWEHRSLHNLVGKSFHELTYNSLVKRASNDQRQRPFILTRSFFAGSQRTAATWTGDNMAKWEYLRTSIPMTLTLNAVNMPFAGADVGGFFGDPSKELLTRWYQTGIWYPFFRAHAHLDSRRREPWVPGEPFTSYIKDAIRLRYSLLPAFYTSFYESSTDGSPVMKPLYYSNPENEDVYAIDDQFFLGNSGLMVKPVTEQNARYVEVYIPDTEPYYEFTDGFPQADAIRLSSPGTIKKSVDLGTIPMYLKGGHILTRKDRYRRSSRLMRHDPYHLVVALDNSGSAQGLLYVDDEESFAYRSGNFAISAFEATGNTIKGAVFAGNDVIRKELDGIVIEKITVLGADDVNAAEVSQDGKKWEAAINRKDGILELVGPKLSINKDWEVKLRKSTRHDEL</sequence>
<dbReference type="Gene3D" id="2.60.40.1180">
    <property type="entry name" value="Golgi alpha-mannosidase II"/>
    <property type="match status" value="2"/>
</dbReference>
<dbReference type="Pfam" id="PF13802">
    <property type="entry name" value="Gal_mutarotas_2"/>
    <property type="match status" value="1"/>
</dbReference>
<evidence type="ECO:0000259" key="12">
    <source>
        <dbReference type="Pfam" id="PF01055"/>
    </source>
</evidence>
<dbReference type="InterPro" id="IPR011013">
    <property type="entry name" value="Gal_mutarotase_sf_dom"/>
</dbReference>
<evidence type="ECO:0000256" key="2">
    <source>
        <dbReference type="ARBA" id="ARBA00004833"/>
    </source>
</evidence>
<dbReference type="VEuPathDB" id="FungiDB:QG37_07000"/>
<evidence type="ECO:0000256" key="4">
    <source>
        <dbReference type="ARBA" id="ARBA00022729"/>
    </source>
</evidence>
<dbReference type="VEuPathDB" id="FungiDB:CJJ09_003554"/>
<comment type="pathway">
    <text evidence="2">Glycan metabolism; N-glycan metabolism.</text>
</comment>
<comment type="caution">
    <text evidence="15">The sequence shown here is derived from an EMBL/GenBank/DDBJ whole genome shotgun (WGS) entry which is preliminary data.</text>
</comment>
<dbReference type="GO" id="GO:0017177">
    <property type="term" value="C:glucosidase II complex"/>
    <property type="evidence" value="ECO:0007669"/>
    <property type="project" value="TreeGrafter"/>
</dbReference>
<evidence type="ECO:0000256" key="5">
    <source>
        <dbReference type="ARBA" id="ARBA00022801"/>
    </source>
</evidence>
<dbReference type="Proteomes" id="UP000037122">
    <property type="component" value="Unassembled WGS sequence"/>
</dbReference>
<dbReference type="CDD" id="cd14752">
    <property type="entry name" value="GH31_N"/>
    <property type="match status" value="1"/>
</dbReference>
<dbReference type="AlphaFoldDB" id="A0A0L0NSP8"/>
<dbReference type="GO" id="GO:0030246">
    <property type="term" value="F:carbohydrate binding"/>
    <property type="evidence" value="ECO:0007669"/>
    <property type="project" value="InterPro"/>
</dbReference>
<feature type="domain" description="Glycosyl hydrolase family 31 C-terminal" evidence="14">
    <location>
        <begin position="694"/>
        <end position="788"/>
    </location>
</feature>
<feature type="signal peptide" evidence="11">
    <location>
        <begin position="1"/>
        <end position="18"/>
    </location>
</feature>
<keyword evidence="7" id="KW-0325">Glycoprotein</keyword>
<reference evidence="16" key="1">
    <citation type="journal article" date="2015" name="BMC Genomics">
        <title>Draft genome of a commonly misdiagnosed multidrug resistant pathogen Candida auris.</title>
        <authorList>
            <person name="Chatterjee S."/>
            <person name="Alampalli S.V."/>
            <person name="Nageshan R.K."/>
            <person name="Chettiar S.T."/>
            <person name="Joshi S."/>
            <person name="Tatu U.S."/>
        </authorList>
    </citation>
    <scope>NUCLEOTIDE SEQUENCE [LARGE SCALE GENOMIC DNA]</scope>
    <source>
        <strain evidence="16">6684</strain>
    </source>
</reference>
<dbReference type="Gene3D" id="2.60.40.1760">
    <property type="entry name" value="glycosyl hydrolase (family 31)"/>
    <property type="match status" value="1"/>
</dbReference>
<evidence type="ECO:0000313" key="16">
    <source>
        <dbReference type="Proteomes" id="UP000037122"/>
    </source>
</evidence>
<feature type="chain" id="PRO_5005545205" description="Glucosidase II subunit alpha" evidence="11">
    <location>
        <begin position="19"/>
        <end position="929"/>
    </location>
</feature>
<dbReference type="Gene3D" id="3.20.20.80">
    <property type="entry name" value="Glycosidases"/>
    <property type="match status" value="1"/>
</dbReference>
<dbReference type="VEuPathDB" id="FungiDB:B9J08_001301"/>